<dbReference type="Pfam" id="PF16277">
    <property type="entry name" value="DUF4926"/>
    <property type="match status" value="1"/>
</dbReference>
<sequence length="89" mass="10088">MKQSIPYRVYDINMFEELDTVVLNKDIKGYNLKKGDVGAVVHVYSKDKALEVEFVAARGKTVAVLTLKSEDVRLMDKNEILHARGFTTI</sequence>
<gene>
    <name evidence="1" type="ORF">US19_C0009G0007</name>
</gene>
<proteinExistence type="predicted"/>
<organism evidence="1 2">
    <name type="scientific">Candidatus Daviesbacteria bacterium GW2011_GWB1_36_5</name>
    <dbReference type="NCBI Taxonomy" id="1618426"/>
    <lineage>
        <taxon>Bacteria</taxon>
        <taxon>Candidatus Daviesiibacteriota</taxon>
    </lineage>
</organism>
<dbReference type="Proteomes" id="UP000034492">
    <property type="component" value="Unassembled WGS sequence"/>
</dbReference>
<protein>
    <recommendedName>
        <fullName evidence="3">DUF4926 domain-containing protein</fullName>
    </recommendedName>
</protein>
<reference evidence="1 2" key="1">
    <citation type="journal article" date="2015" name="Nature">
        <title>rRNA introns, odd ribosomes, and small enigmatic genomes across a large radiation of phyla.</title>
        <authorList>
            <person name="Brown C.T."/>
            <person name="Hug L.A."/>
            <person name="Thomas B.C."/>
            <person name="Sharon I."/>
            <person name="Castelle C.J."/>
            <person name="Singh A."/>
            <person name="Wilkins M.J."/>
            <person name="Williams K.H."/>
            <person name="Banfield J.F."/>
        </authorList>
    </citation>
    <scope>NUCLEOTIDE SEQUENCE [LARGE SCALE GENOMIC DNA]</scope>
</reference>
<accession>A0A0G0F907</accession>
<evidence type="ECO:0008006" key="3">
    <source>
        <dbReference type="Google" id="ProtNLM"/>
    </source>
</evidence>
<name>A0A0G0F907_9BACT</name>
<comment type="caution">
    <text evidence="1">The sequence shown here is derived from an EMBL/GenBank/DDBJ whole genome shotgun (WGS) entry which is preliminary data.</text>
</comment>
<evidence type="ECO:0000313" key="2">
    <source>
        <dbReference type="Proteomes" id="UP000034492"/>
    </source>
</evidence>
<dbReference type="EMBL" id="LBSA01000009">
    <property type="protein sequence ID" value="KKQ10005.1"/>
    <property type="molecule type" value="Genomic_DNA"/>
</dbReference>
<dbReference type="InterPro" id="IPR032568">
    <property type="entry name" value="DUF4926"/>
</dbReference>
<evidence type="ECO:0000313" key="1">
    <source>
        <dbReference type="EMBL" id="KKQ10005.1"/>
    </source>
</evidence>
<dbReference type="AlphaFoldDB" id="A0A0G0F907"/>